<feature type="non-terminal residue" evidence="2">
    <location>
        <position position="1"/>
    </location>
</feature>
<reference evidence="2" key="1">
    <citation type="journal article" date="2014" name="Front. Microbiol.">
        <title>High frequency of phylogenetically diverse reductive dehalogenase-homologous genes in deep subseafloor sedimentary metagenomes.</title>
        <authorList>
            <person name="Kawai M."/>
            <person name="Futagami T."/>
            <person name="Toyoda A."/>
            <person name="Takaki Y."/>
            <person name="Nishi S."/>
            <person name="Hori S."/>
            <person name="Arai W."/>
            <person name="Tsubouchi T."/>
            <person name="Morono Y."/>
            <person name="Uchiyama I."/>
            <person name="Ito T."/>
            <person name="Fujiyama A."/>
            <person name="Inagaki F."/>
            <person name="Takami H."/>
        </authorList>
    </citation>
    <scope>NUCLEOTIDE SEQUENCE</scope>
    <source>
        <strain evidence="2">Expedition CK06-06</strain>
    </source>
</reference>
<sequence>EVRFKPRKNVYSSENEARKAIVDILQKAKVDVLVNYLPVGSEKNTLFYADCALEAKVSFVNVIPVFVSKIYGDKFKEAGLPIIGDDIKSQTGATIVHRVLTKLFEDRGEPVKRTYQINVGGNTDFLNMLNKERLESKRISKTESVTSQMGDHQIPSNNVYIGPSDYIPWLNDKKICFLRIEAEQFGGVPMDLELRLSVEDSPNSAGVIMDGVRAAKVALDRKLSGPIIEASAYLFKSPVKQFDDYQAKKMLLEFAKV</sequence>
<organism evidence="2">
    <name type="scientific">marine sediment metagenome</name>
    <dbReference type="NCBI Taxonomy" id="412755"/>
    <lineage>
        <taxon>unclassified sequences</taxon>
        <taxon>metagenomes</taxon>
        <taxon>ecological metagenomes</taxon>
    </lineage>
</organism>
<evidence type="ECO:0000313" key="2">
    <source>
        <dbReference type="EMBL" id="GAI65190.1"/>
    </source>
</evidence>
<dbReference type="GO" id="GO:0004512">
    <property type="term" value="F:inositol-3-phosphate synthase activity"/>
    <property type="evidence" value="ECO:0007669"/>
    <property type="project" value="TreeGrafter"/>
</dbReference>
<dbReference type="PANTHER" id="PTHR43125">
    <property type="entry name" value="INOSITOL-3-PHOSPHATE SYNTHASE"/>
    <property type="match status" value="1"/>
</dbReference>
<gene>
    <name evidence="2" type="ORF">S12H4_10707</name>
</gene>
<protein>
    <recommendedName>
        <fullName evidence="1">Myo-inositol-1-phosphate synthase GAPDH-like domain-containing protein</fullName>
    </recommendedName>
</protein>
<dbReference type="Gene3D" id="3.40.50.720">
    <property type="entry name" value="NAD(P)-binding Rossmann-like Domain"/>
    <property type="match status" value="2"/>
</dbReference>
<dbReference type="SUPFAM" id="SSF51735">
    <property type="entry name" value="NAD(P)-binding Rossmann-fold domains"/>
    <property type="match status" value="1"/>
</dbReference>
<dbReference type="EMBL" id="BARW01004636">
    <property type="protein sequence ID" value="GAI65190.1"/>
    <property type="molecule type" value="Genomic_DNA"/>
</dbReference>
<evidence type="ECO:0000259" key="1">
    <source>
        <dbReference type="Pfam" id="PF01658"/>
    </source>
</evidence>
<comment type="caution">
    <text evidence="2">The sequence shown here is derived from an EMBL/GenBank/DDBJ whole genome shotgun (WGS) entry which is preliminary data.</text>
</comment>
<dbReference type="Pfam" id="PF01658">
    <property type="entry name" value="Inos-1-P_synth"/>
    <property type="match status" value="1"/>
</dbReference>
<dbReference type="SUPFAM" id="SSF55347">
    <property type="entry name" value="Glyceraldehyde-3-phosphate dehydrogenase-like, C-terminal domain"/>
    <property type="match status" value="1"/>
</dbReference>
<dbReference type="InterPro" id="IPR013021">
    <property type="entry name" value="Myo-inos-1-P_Synthase_GAPDH"/>
</dbReference>
<dbReference type="InterPro" id="IPR036291">
    <property type="entry name" value="NAD(P)-bd_dom_sf"/>
</dbReference>
<proteinExistence type="predicted"/>
<name>X1RPT2_9ZZZZ</name>
<feature type="domain" description="Myo-inositol-1-phosphate synthase GAPDH-like" evidence="1">
    <location>
        <begin position="92"/>
        <end position="201"/>
    </location>
</feature>
<dbReference type="AlphaFoldDB" id="X1RPT2"/>
<dbReference type="GO" id="GO:0006021">
    <property type="term" value="P:inositol biosynthetic process"/>
    <property type="evidence" value="ECO:0007669"/>
    <property type="project" value="TreeGrafter"/>
</dbReference>
<dbReference type="PANTHER" id="PTHR43125:SF1">
    <property type="entry name" value="INOSITOL-3-PHOSPHATE SYNTHASE"/>
    <property type="match status" value="1"/>
</dbReference>
<dbReference type="InterPro" id="IPR052199">
    <property type="entry name" value="MIPS"/>
</dbReference>
<accession>X1RPT2</accession>